<dbReference type="SUPFAM" id="SSF89957">
    <property type="entry name" value="MTH1187/YkoF-like"/>
    <property type="match status" value="1"/>
</dbReference>
<dbReference type="Pfam" id="PF13309">
    <property type="entry name" value="HTH_22"/>
    <property type="match status" value="1"/>
</dbReference>
<feature type="domain" description="Transcriptional regulator DauR-like HTH" evidence="2">
    <location>
        <begin position="177"/>
        <end position="238"/>
    </location>
</feature>
<dbReference type="Proteomes" id="UP000198878">
    <property type="component" value="Unassembled WGS sequence"/>
</dbReference>
<proteinExistence type="predicted"/>
<dbReference type="STRING" id="218821.SAMN05421837_108202"/>
<reference evidence="4" key="1">
    <citation type="submission" date="2016-10" db="EMBL/GenBank/DDBJ databases">
        <authorList>
            <person name="Varghese N."/>
            <person name="Submissions S."/>
        </authorList>
    </citation>
    <scope>NUCLEOTIDE SEQUENCE [LARGE SCALE GENOMIC DNA]</scope>
    <source>
        <strain evidence="4">DSM 44654</strain>
    </source>
</reference>
<name>A0A1H5RB50_9PSEU</name>
<evidence type="ECO:0000313" key="4">
    <source>
        <dbReference type="Proteomes" id="UP000198878"/>
    </source>
</evidence>
<keyword evidence="4" id="KW-1185">Reference proteome</keyword>
<evidence type="ECO:0000256" key="1">
    <source>
        <dbReference type="SAM" id="MobiDB-lite"/>
    </source>
</evidence>
<sequence>MRLEAEFTSEPFRGEGAPPEHALAARDAAVEAGLETDFGPLGTLARGEAKALLDAIPAIAKAALEGGATQVTLQVRHAGTDTADAAGPAGVARADVDQPADTGRAAGPAGVSRAGADEPAGVSTAAEPRGAGTAAEPTDADMASDPTSVRTPGATAGPRGTSTAGTPETVVELTDALARLIADLEREMGARLGELDRAGKQRAVRILRERGAFGLRKSVSSVADALGVTRFTVYNYLNREAD</sequence>
<evidence type="ECO:0000259" key="2">
    <source>
        <dbReference type="Pfam" id="PF13309"/>
    </source>
</evidence>
<feature type="region of interest" description="Disordered" evidence="1">
    <location>
        <begin position="1"/>
        <end position="23"/>
    </location>
</feature>
<dbReference type="AlphaFoldDB" id="A0A1H5RB50"/>
<gene>
    <name evidence="3" type="ORF">SAMN05421837_108202</name>
</gene>
<accession>A0A1H5RB50</accession>
<feature type="compositionally biased region" description="Low complexity" evidence="1">
    <location>
        <begin position="82"/>
        <end position="93"/>
    </location>
</feature>
<organism evidence="3 4">
    <name type="scientific">Amycolatopsis pretoriensis</name>
    <dbReference type="NCBI Taxonomy" id="218821"/>
    <lineage>
        <taxon>Bacteria</taxon>
        <taxon>Bacillati</taxon>
        <taxon>Actinomycetota</taxon>
        <taxon>Actinomycetes</taxon>
        <taxon>Pseudonocardiales</taxon>
        <taxon>Pseudonocardiaceae</taxon>
        <taxon>Amycolatopsis</taxon>
    </lineage>
</organism>
<feature type="region of interest" description="Disordered" evidence="1">
    <location>
        <begin position="82"/>
        <end position="166"/>
    </location>
</feature>
<protein>
    <submittedName>
        <fullName evidence="3">HTH domain-containing protein</fullName>
    </submittedName>
</protein>
<dbReference type="InterPro" id="IPR039445">
    <property type="entry name" value="DauR-like_HTH"/>
</dbReference>
<dbReference type="InterPro" id="IPR029756">
    <property type="entry name" value="MTH1187/YkoF-like"/>
</dbReference>
<dbReference type="EMBL" id="FNUJ01000008">
    <property type="protein sequence ID" value="SEF35610.1"/>
    <property type="molecule type" value="Genomic_DNA"/>
</dbReference>
<evidence type="ECO:0000313" key="3">
    <source>
        <dbReference type="EMBL" id="SEF35610.1"/>
    </source>
</evidence>